<evidence type="ECO:0000256" key="5">
    <source>
        <dbReference type="ARBA" id="ARBA00022900"/>
    </source>
</evidence>
<dbReference type="RefSeq" id="WP_220167143.1">
    <property type="nucleotide sequence ID" value="NZ_JAIBOA010000009.1"/>
</dbReference>
<dbReference type="Pfam" id="PF00720">
    <property type="entry name" value="SSI"/>
    <property type="match status" value="1"/>
</dbReference>
<evidence type="ECO:0000256" key="1">
    <source>
        <dbReference type="ARBA" id="ARBA00004613"/>
    </source>
</evidence>
<gene>
    <name evidence="9" type="ORF">K1Y72_16115</name>
</gene>
<sequence>MSTARRLALVPLLVAAGSVAVPDPAPATAAGRAAAAAPVLAAAPRAAGRLDITVDHLRPGLPRVRWTLDCGRRDTGFHTDPAAACSSLRALPAPFAGPGRGTACTQVVAGPQRATVTGTWRGRRVALRVARTDGCQERVWQRLRPVLDPAGPCLTTSARPASCPGA</sequence>
<dbReference type="InterPro" id="IPR036819">
    <property type="entry name" value="Subtilisin_inhibitor-like_sf"/>
</dbReference>
<keyword evidence="4 9" id="KW-0646">Protease inhibitor</keyword>
<dbReference type="GO" id="GO:0030414">
    <property type="term" value="F:peptidase inhibitor activity"/>
    <property type="evidence" value="ECO:0007669"/>
    <property type="project" value="UniProtKB-KW"/>
</dbReference>
<evidence type="ECO:0000256" key="2">
    <source>
        <dbReference type="ARBA" id="ARBA00010472"/>
    </source>
</evidence>
<feature type="domain" description="Subtilisin inhibitor" evidence="8">
    <location>
        <begin position="63"/>
        <end position="127"/>
    </location>
</feature>
<protein>
    <submittedName>
        <fullName evidence="9">Subtilase-type protease inhibitor</fullName>
    </submittedName>
</protein>
<evidence type="ECO:0000313" key="10">
    <source>
        <dbReference type="Proteomes" id="UP000774570"/>
    </source>
</evidence>
<evidence type="ECO:0000256" key="4">
    <source>
        <dbReference type="ARBA" id="ARBA00022690"/>
    </source>
</evidence>
<proteinExistence type="inferred from homology"/>
<keyword evidence="5" id="KW-0722">Serine protease inhibitor</keyword>
<reference evidence="9 10" key="1">
    <citation type="submission" date="2021-07" db="EMBL/GenBank/DDBJ databases">
        <title>Actinomadura sp. PM05-2 isolated from lichen.</title>
        <authorList>
            <person name="Somphong A."/>
            <person name="Phongsopitanun W."/>
            <person name="Tanasupawat S."/>
            <person name="Peongsungnone V."/>
        </authorList>
    </citation>
    <scope>NUCLEOTIDE SEQUENCE [LARGE SCALE GENOMIC DNA]</scope>
    <source>
        <strain evidence="9 10">PM05-2</strain>
    </source>
</reference>
<feature type="signal peptide" evidence="7">
    <location>
        <begin position="1"/>
        <end position="20"/>
    </location>
</feature>
<dbReference type="EMBL" id="JAIBOA010000009">
    <property type="protein sequence ID" value="MBW8483913.1"/>
    <property type="molecule type" value="Genomic_DNA"/>
</dbReference>
<dbReference type="Proteomes" id="UP000774570">
    <property type="component" value="Unassembled WGS sequence"/>
</dbReference>
<dbReference type="SUPFAM" id="SSF55399">
    <property type="entry name" value="Subtilisin inhibitor"/>
    <property type="match status" value="1"/>
</dbReference>
<keyword evidence="10" id="KW-1185">Reference proteome</keyword>
<feature type="chain" id="PRO_5046661182" evidence="7">
    <location>
        <begin position="21"/>
        <end position="166"/>
    </location>
</feature>
<evidence type="ECO:0000259" key="8">
    <source>
        <dbReference type="Pfam" id="PF00720"/>
    </source>
</evidence>
<name>A0ABS7FU31_9ACTN</name>
<organism evidence="9 10">
    <name type="scientific">Actinomadura parmotrematis</name>
    <dbReference type="NCBI Taxonomy" id="2864039"/>
    <lineage>
        <taxon>Bacteria</taxon>
        <taxon>Bacillati</taxon>
        <taxon>Actinomycetota</taxon>
        <taxon>Actinomycetes</taxon>
        <taxon>Streptosporangiales</taxon>
        <taxon>Thermomonosporaceae</taxon>
        <taxon>Actinomadura</taxon>
    </lineage>
</organism>
<dbReference type="Gene3D" id="3.30.350.10">
    <property type="entry name" value="Subtilisin inhibitor-like"/>
    <property type="match status" value="1"/>
</dbReference>
<keyword evidence="3" id="KW-0964">Secreted</keyword>
<evidence type="ECO:0000256" key="7">
    <source>
        <dbReference type="SAM" id="SignalP"/>
    </source>
</evidence>
<keyword evidence="6" id="KW-1015">Disulfide bond</keyword>
<dbReference type="InterPro" id="IPR023549">
    <property type="entry name" value="Subtilisin_inhibitor"/>
</dbReference>
<comment type="similarity">
    <text evidence="2">Belongs to the protease inhibitor I16 (SSI) family.</text>
</comment>
<accession>A0ABS7FU31</accession>
<evidence type="ECO:0000313" key="9">
    <source>
        <dbReference type="EMBL" id="MBW8483913.1"/>
    </source>
</evidence>
<evidence type="ECO:0000256" key="6">
    <source>
        <dbReference type="ARBA" id="ARBA00023157"/>
    </source>
</evidence>
<evidence type="ECO:0000256" key="3">
    <source>
        <dbReference type="ARBA" id="ARBA00022525"/>
    </source>
</evidence>
<comment type="subcellular location">
    <subcellularLocation>
        <location evidence="1">Secreted</location>
    </subcellularLocation>
</comment>
<comment type="caution">
    <text evidence="9">The sequence shown here is derived from an EMBL/GenBank/DDBJ whole genome shotgun (WGS) entry which is preliminary data.</text>
</comment>
<keyword evidence="7" id="KW-0732">Signal</keyword>